<gene>
    <name evidence="2" type="ORF">DESUT3_12490</name>
</gene>
<dbReference type="InterPro" id="IPR008769">
    <property type="entry name" value="PhaF_PhaI"/>
</dbReference>
<dbReference type="Pfam" id="PF05597">
    <property type="entry name" value="Phasin"/>
    <property type="match status" value="1"/>
</dbReference>
<keyword evidence="3" id="KW-1185">Reference proteome</keyword>
<protein>
    <recommendedName>
        <fullName evidence="4">Phasin superfamily protein</fullName>
    </recommendedName>
</protein>
<dbReference type="RefSeq" id="WP_221251594.1">
    <property type="nucleotide sequence ID" value="NZ_AP024355.1"/>
</dbReference>
<accession>A0ABN6DVW5</accession>
<name>A0ABN6DVW5_9BACT</name>
<sequence>MFELLEKTLLAGMGAVSLSQKKAEELVQEMKQRFNVTEEEGKAFFDKLQQTAKENQKKLEELAREEVRNACERMGVVTLEEFEKLRKKVQTLEKKLKEQGE</sequence>
<dbReference type="PANTHER" id="PTHR38664">
    <property type="entry name" value="SLR0058 PROTEIN"/>
    <property type="match status" value="1"/>
</dbReference>
<evidence type="ECO:0000313" key="2">
    <source>
        <dbReference type="EMBL" id="BCR04180.1"/>
    </source>
</evidence>
<dbReference type="Proteomes" id="UP001319827">
    <property type="component" value="Chromosome"/>
</dbReference>
<proteinExistence type="predicted"/>
<keyword evidence="1" id="KW-0175">Coiled coil</keyword>
<evidence type="ECO:0000256" key="1">
    <source>
        <dbReference type="SAM" id="Coils"/>
    </source>
</evidence>
<feature type="coiled-coil region" evidence="1">
    <location>
        <begin position="20"/>
        <end position="99"/>
    </location>
</feature>
<organism evidence="2 3">
    <name type="scientific">Desulfuromonas versatilis</name>
    <dbReference type="NCBI Taxonomy" id="2802975"/>
    <lineage>
        <taxon>Bacteria</taxon>
        <taxon>Pseudomonadati</taxon>
        <taxon>Thermodesulfobacteriota</taxon>
        <taxon>Desulfuromonadia</taxon>
        <taxon>Desulfuromonadales</taxon>
        <taxon>Desulfuromonadaceae</taxon>
        <taxon>Desulfuromonas</taxon>
    </lineage>
</organism>
<dbReference type="PANTHER" id="PTHR38664:SF1">
    <property type="entry name" value="SLR0058 PROTEIN"/>
    <property type="match status" value="1"/>
</dbReference>
<evidence type="ECO:0008006" key="4">
    <source>
        <dbReference type="Google" id="ProtNLM"/>
    </source>
</evidence>
<reference evidence="2 3" key="1">
    <citation type="journal article" date="2016" name="C (Basel)">
        <title>Selective Growth of and Electricity Production by Marine Exoelectrogenic Bacteria in Self-Aggregated Hydrogel of Microbially Reduced Graphene Oxide.</title>
        <authorList>
            <person name="Yoshida N."/>
            <person name="Goto Y."/>
            <person name="Miyata Y."/>
        </authorList>
    </citation>
    <scope>NUCLEOTIDE SEQUENCE [LARGE SCALE GENOMIC DNA]</scope>
    <source>
        <strain evidence="2 3">NIT-T3</strain>
    </source>
</reference>
<evidence type="ECO:0000313" key="3">
    <source>
        <dbReference type="Proteomes" id="UP001319827"/>
    </source>
</evidence>
<dbReference type="EMBL" id="AP024355">
    <property type="protein sequence ID" value="BCR04180.1"/>
    <property type="molecule type" value="Genomic_DNA"/>
</dbReference>
<reference evidence="2 3" key="2">
    <citation type="journal article" date="2021" name="Int. J. Syst. Evol. Microbiol.">
        <title>Isolation and Polyphasic Characterization of Desulfuromonas versatilis sp. Nov., an Electrogenic Bacteria Capable of Versatile Metabolism Isolated from a Graphene Oxide-Reducing Enrichment Culture.</title>
        <authorList>
            <person name="Xie L."/>
            <person name="Yoshida N."/>
            <person name="Ishii S."/>
            <person name="Meng L."/>
        </authorList>
    </citation>
    <scope>NUCLEOTIDE SEQUENCE [LARGE SCALE GENOMIC DNA]</scope>
    <source>
        <strain evidence="2 3">NIT-T3</strain>
    </source>
</reference>